<evidence type="ECO:0000256" key="7">
    <source>
        <dbReference type="ARBA" id="ARBA00022692"/>
    </source>
</evidence>
<feature type="compositionally biased region" description="Gly residues" evidence="16">
    <location>
        <begin position="458"/>
        <end position="470"/>
    </location>
</feature>
<dbReference type="PROSITE" id="PS50939">
    <property type="entry name" value="CYTOCHROME_B561"/>
    <property type="match status" value="1"/>
</dbReference>
<evidence type="ECO:0000256" key="13">
    <source>
        <dbReference type="ARBA" id="ARBA00023242"/>
    </source>
</evidence>
<keyword evidence="20" id="KW-1185">Reference proteome</keyword>
<evidence type="ECO:0000256" key="10">
    <source>
        <dbReference type="ARBA" id="ARBA00022982"/>
    </source>
</evidence>
<feature type="compositionally biased region" description="Low complexity" evidence="16">
    <location>
        <begin position="436"/>
        <end position="450"/>
    </location>
</feature>
<comment type="subcellular location">
    <subcellularLocation>
        <location evidence="3">Chromosome</location>
        <location evidence="3">Centromere</location>
        <location evidence="3">Kinetochore</location>
    </subcellularLocation>
    <subcellularLocation>
        <location evidence="2">Membrane</location>
    </subcellularLocation>
    <subcellularLocation>
        <location evidence="1">Nucleus</location>
    </subcellularLocation>
</comment>
<feature type="region of interest" description="Disordered" evidence="16">
    <location>
        <begin position="351"/>
        <end position="869"/>
    </location>
</feature>
<keyword evidence="11 17" id="KW-1133">Transmembrane helix</keyword>
<dbReference type="GO" id="GO:0005634">
    <property type="term" value="C:nucleus"/>
    <property type="evidence" value="ECO:0007669"/>
    <property type="project" value="UniProtKB-SubCell"/>
</dbReference>
<dbReference type="Gene3D" id="1.20.120.1770">
    <property type="match status" value="1"/>
</dbReference>
<keyword evidence="10" id="KW-0249">Electron transport</keyword>
<keyword evidence="8" id="KW-0498">Mitosis</keyword>
<evidence type="ECO:0000256" key="17">
    <source>
        <dbReference type="SAM" id="Phobius"/>
    </source>
</evidence>
<protein>
    <recommendedName>
        <fullName evidence="18">Cytochrome b561 domain-containing protein</fullName>
    </recommendedName>
</protein>
<keyword evidence="12 17" id="KW-0472">Membrane</keyword>
<feature type="transmembrane region" description="Helical" evidence="17">
    <location>
        <begin position="175"/>
        <end position="191"/>
    </location>
</feature>
<feature type="compositionally biased region" description="Basic and acidic residues" evidence="16">
    <location>
        <begin position="303"/>
        <end position="315"/>
    </location>
</feature>
<feature type="compositionally biased region" description="Polar residues" evidence="16">
    <location>
        <begin position="280"/>
        <end position="302"/>
    </location>
</feature>
<accession>A0AA39WX03</accession>
<reference evidence="19" key="1">
    <citation type="submission" date="2023-06" db="EMBL/GenBank/DDBJ databases">
        <title>Genome-scale phylogeny and comparative genomics of the fungal order Sordariales.</title>
        <authorList>
            <consortium name="Lawrence Berkeley National Laboratory"/>
            <person name="Hensen N."/>
            <person name="Bonometti L."/>
            <person name="Westerberg I."/>
            <person name="Brannstrom I.O."/>
            <person name="Guillou S."/>
            <person name="Cros-Aarteil S."/>
            <person name="Calhoun S."/>
            <person name="Haridas S."/>
            <person name="Kuo A."/>
            <person name="Mondo S."/>
            <person name="Pangilinan J."/>
            <person name="Riley R."/>
            <person name="Labutti K."/>
            <person name="Andreopoulos B."/>
            <person name="Lipzen A."/>
            <person name="Chen C."/>
            <person name="Yanf M."/>
            <person name="Daum C."/>
            <person name="Ng V."/>
            <person name="Clum A."/>
            <person name="Steindorff A."/>
            <person name="Ohm R."/>
            <person name="Martin F."/>
            <person name="Silar P."/>
            <person name="Natvig D."/>
            <person name="Lalanne C."/>
            <person name="Gautier V."/>
            <person name="Ament-Velasquez S.L."/>
            <person name="Kruys A."/>
            <person name="Hutchinson M.I."/>
            <person name="Powell A.J."/>
            <person name="Barry K."/>
            <person name="Miller A.N."/>
            <person name="Grigoriev I.V."/>
            <person name="Debuchy R."/>
            <person name="Gladieux P."/>
            <person name="Thoren M.H."/>
            <person name="Johannesson H."/>
        </authorList>
    </citation>
    <scope>NUCLEOTIDE SEQUENCE</scope>
    <source>
        <strain evidence="19">CBS 606.72</strain>
    </source>
</reference>
<feature type="transmembrane region" description="Helical" evidence="17">
    <location>
        <begin position="197"/>
        <end position="214"/>
    </location>
</feature>
<dbReference type="GO" id="GO:0007059">
    <property type="term" value="P:chromosome segregation"/>
    <property type="evidence" value="ECO:0007669"/>
    <property type="project" value="TreeGrafter"/>
</dbReference>
<keyword evidence="9" id="KW-0995">Kinetochore</keyword>
<keyword evidence="5" id="KW-0158">Chromosome</keyword>
<organism evidence="19 20">
    <name type="scientific">Immersiella caudata</name>
    <dbReference type="NCBI Taxonomy" id="314043"/>
    <lineage>
        <taxon>Eukaryota</taxon>
        <taxon>Fungi</taxon>
        <taxon>Dikarya</taxon>
        <taxon>Ascomycota</taxon>
        <taxon>Pezizomycotina</taxon>
        <taxon>Sordariomycetes</taxon>
        <taxon>Sordariomycetidae</taxon>
        <taxon>Sordariales</taxon>
        <taxon>Lasiosphaeriaceae</taxon>
        <taxon>Immersiella</taxon>
    </lineage>
</organism>
<evidence type="ECO:0000256" key="14">
    <source>
        <dbReference type="ARBA" id="ARBA00023306"/>
    </source>
</evidence>
<feature type="compositionally biased region" description="Basic and acidic residues" evidence="16">
    <location>
        <begin position="476"/>
        <end position="503"/>
    </location>
</feature>
<feature type="transmembrane region" description="Helical" evidence="17">
    <location>
        <begin position="66"/>
        <end position="91"/>
    </location>
</feature>
<evidence type="ECO:0000313" key="20">
    <source>
        <dbReference type="Proteomes" id="UP001175000"/>
    </source>
</evidence>
<dbReference type="GO" id="GO:0000444">
    <property type="term" value="C:MIS12/MIND type complex"/>
    <property type="evidence" value="ECO:0007669"/>
    <property type="project" value="InterPro"/>
</dbReference>
<feature type="compositionally biased region" description="Polar residues" evidence="16">
    <location>
        <begin position="628"/>
        <end position="638"/>
    </location>
</feature>
<feature type="compositionally biased region" description="Low complexity" evidence="16">
    <location>
        <begin position="788"/>
        <end position="805"/>
    </location>
</feature>
<dbReference type="InterPro" id="IPR006593">
    <property type="entry name" value="Cyt_b561/ferric_Rdtase_TM"/>
</dbReference>
<feature type="compositionally biased region" description="Low complexity" evidence="16">
    <location>
        <begin position="860"/>
        <end position="869"/>
    </location>
</feature>
<evidence type="ECO:0000256" key="5">
    <source>
        <dbReference type="ARBA" id="ARBA00022454"/>
    </source>
</evidence>
<feature type="compositionally biased region" description="Polar residues" evidence="16">
    <location>
        <begin position="537"/>
        <end position="549"/>
    </location>
</feature>
<keyword evidence="14" id="KW-0131">Cell cycle</keyword>
<feature type="compositionally biased region" description="Basic residues" evidence="16">
    <location>
        <begin position="592"/>
        <end position="601"/>
    </location>
</feature>
<name>A0AA39WX03_9PEZI</name>
<feature type="compositionally biased region" description="Pro residues" evidence="16">
    <location>
        <begin position="766"/>
        <end position="775"/>
    </location>
</feature>
<dbReference type="GO" id="GO:0051301">
    <property type="term" value="P:cell division"/>
    <property type="evidence" value="ECO:0007669"/>
    <property type="project" value="UniProtKB-KW"/>
</dbReference>
<feature type="transmembrane region" description="Helical" evidence="17">
    <location>
        <begin position="103"/>
        <end position="124"/>
    </location>
</feature>
<evidence type="ECO:0000256" key="8">
    <source>
        <dbReference type="ARBA" id="ARBA00022776"/>
    </source>
</evidence>
<feature type="compositionally biased region" description="Low complexity" evidence="16">
    <location>
        <begin position="835"/>
        <end position="844"/>
    </location>
</feature>
<dbReference type="GO" id="GO:0016020">
    <property type="term" value="C:membrane"/>
    <property type="evidence" value="ECO:0007669"/>
    <property type="project" value="UniProtKB-SubCell"/>
</dbReference>
<dbReference type="Proteomes" id="UP001175000">
    <property type="component" value="Unassembled WGS sequence"/>
</dbReference>
<dbReference type="CDD" id="cd08760">
    <property type="entry name" value="Cyt_b561_FRRS1_like"/>
    <property type="match status" value="1"/>
</dbReference>
<dbReference type="AlphaFoldDB" id="A0AA39WX03"/>
<keyword evidence="13" id="KW-0539">Nucleus</keyword>
<proteinExistence type="predicted"/>
<feature type="compositionally biased region" description="Basic and acidic residues" evidence="16">
    <location>
        <begin position="744"/>
        <end position="763"/>
    </location>
</feature>
<dbReference type="InterPro" id="IPR007128">
    <property type="entry name" value="PMF1/Nnf1"/>
</dbReference>
<feature type="region of interest" description="Disordered" evidence="16">
    <location>
        <begin position="224"/>
        <end position="243"/>
    </location>
</feature>
<sequence>MAPADGLSPPGSSSYSSNTLTVGDGTWDFTKNTFLLPNLVGLNFETMRYNGMGNRFSTLTQYHSLILGHGVLAALTFLFIVPVAVLLIRFYAKSPGKAIKYHAYLQILAVGFTTIVFILGFIAVGPPRNLTNPHHGIGVAIYVLILLQAVGGRLVRHITGRSFRVHLHRWSGRAIAILGIVQVPLGLTLYGSPKYTFILYAVWMAFLVLLYFILDYRDQGHHRGGGGGGGYDGSSYVTDTPKKEKKKGGMGWLAPLAAGAAGFALLRGRKKSRDAERGQSRSPSPNGTQRGRGTEVLSSPQHSESHFDEKSGRRDNKGGFMNKLFLAGAGVGAGALVGKFLGRNKDRDVDYSAVSTETPSRLRKPRRGGPADSEYSDFTEDYSRHGGRNGRRSPVLPPPGNPIVAAAAISAAEDRPVGRPVTPRQSYPGRSRVDTVDGSDYSSYVSPSRRPSAKKKSGGMGKGILAGMGLGFLTKKGLDRRSKHEEDRLRDEEDRRREEEERRSGRRNSRYTGDGYPTPTRLDSKRRPHRNRPPPSGITNTTSVLSESSIEPRGDTNYDPVPPGAPPPPFPLPVPAGAGLPPASVPPPGRTSRSHSRSHSRPRYDLGEGVSMPPMPPDPHGVLHPESGSETYFSSGGAQHQRHRIRRDAAEAAAAAAAASAGVLAAEQEEDRRRRGDYRGDGTPPTQKPVSVNVKVHHDRDRNITLRRLTDEEAAATRRTQRRRADSVSSQSEADTPTGRRYRRERDTSQRRAEAAAEQHVEIDPLLPPLSPPNPAFAAGRRPQGKDSAYYSGQPGPSGGVPQAGTTVSSLGDLASPAGSRGDFSGISPAGSGMPGRDPSSSAAADRRRRRRIERREGSGTRTGPVEFD</sequence>
<gene>
    <name evidence="19" type="ORF">B0T14DRAFT_494709</name>
</gene>
<feature type="transmembrane region" description="Helical" evidence="17">
    <location>
        <begin position="249"/>
        <end position="266"/>
    </location>
</feature>
<evidence type="ECO:0000256" key="3">
    <source>
        <dbReference type="ARBA" id="ARBA00004629"/>
    </source>
</evidence>
<feature type="region of interest" description="Disordered" evidence="16">
    <location>
        <begin position="271"/>
        <end position="315"/>
    </location>
</feature>
<evidence type="ECO:0000256" key="1">
    <source>
        <dbReference type="ARBA" id="ARBA00004123"/>
    </source>
</evidence>
<keyword evidence="7 17" id="KW-0812">Transmembrane</keyword>
<keyword evidence="4" id="KW-0813">Transport</keyword>
<feature type="compositionally biased region" description="Basic and acidic residues" evidence="16">
    <location>
        <begin position="696"/>
        <end position="711"/>
    </location>
</feature>
<dbReference type="PANTHER" id="PTHR15459:SF2">
    <property type="entry name" value="CYTOCHROME B561 DOMAIN-CONTAINING PROTEIN"/>
    <property type="match status" value="1"/>
</dbReference>
<feature type="transmembrane region" description="Helical" evidence="17">
    <location>
        <begin position="136"/>
        <end position="155"/>
    </location>
</feature>
<feature type="compositionally biased region" description="Pro residues" evidence="16">
    <location>
        <begin position="560"/>
        <end position="574"/>
    </location>
</feature>
<comment type="caution">
    <text evidence="19">The sequence shown here is derived from an EMBL/GenBank/DDBJ whole genome shotgun (WGS) entry which is preliminary data.</text>
</comment>
<evidence type="ECO:0000256" key="4">
    <source>
        <dbReference type="ARBA" id="ARBA00022448"/>
    </source>
</evidence>
<feature type="compositionally biased region" description="Basic and acidic residues" evidence="16">
    <location>
        <begin position="670"/>
        <end position="680"/>
    </location>
</feature>
<dbReference type="SMART" id="SM00665">
    <property type="entry name" value="B561"/>
    <property type="match status" value="1"/>
</dbReference>
<evidence type="ECO:0000256" key="9">
    <source>
        <dbReference type="ARBA" id="ARBA00022838"/>
    </source>
</evidence>
<evidence type="ECO:0000256" key="12">
    <source>
        <dbReference type="ARBA" id="ARBA00023136"/>
    </source>
</evidence>
<feature type="compositionally biased region" description="Low complexity" evidence="16">
    <location>
        <begin position="651"/>
        <end position="666"/>
    </location>
</feature>
<evidence type="ECO:0000256" key="2">
    <source>
        <dbReference type="ARBA" id="ARBA00004370"/>
    </source>
</evidence>
<keyword evidence="15" id="KW-0137">Centromere</keyword>
<evidence type="ECO:0000256" key="11">
    <source>
        <dbReference type="ARBA" id="ARBA00022989"/>
    </source>
</evidence>
<evidence type="ECO:0000256" key="6">
    <source>
        <dbReference type="ARBA" id="ARBA00022618"/>
    </source>
</evidence>
<feature type="domain" description="Cytochrome b561" evidence="18">
    <location>
        <begin position="36"/>
        <end position="223"/>
    </location>
</feature>
<dbReference type="PANTHER" id="PTHR15459">
    <property type="entry name" value="POLYAMINE-MODULATED FACTOR 1"/>
    <property type="match status" value="1"/>
</dbReference>
<keyword evidence="6" id="KW-0132">Cell division</keyword>
<evidence type="ECO:0000259" key="18">
    <source>
        <dbReference type="PROSITE" id="PS50939"/>
    </source>
</evidence>
<evidence type="ECO:0000256" key="16">
    <source>
        <dbReference type="SAM" id="MobiDB-lite"/>
    </source>
</evidence>
<dbReference type="EMBL" id="JAULSU010000003">
    <property type="protein sequence ID" value="KAK0623189.1"/>
    <property type="molecule type" value="Genomic_DNA"/>
</dbReference>
<evidence type="ECO:0000256" key="15">
    <source>
        <dbReference type="ARBA" id="ARBA00023328"/>
    </source>
</evidence>
<evidence type="ECO:0000313" key="19">
    <source>
        <dbReference type="EMBL" id="KAK0623189.1"/>
    </source>
</evidence>